<dbReference type="AlphaFoldDB" id="A0A6A4PVM8"/>
<dbReference type="Proteomes" id="UP000447434">
    <property type="component" value="Chromosome 10"/>
</dbReference>
<reference evidence="2" key="1">
    <citation type="journal article" date="2020" name="Nat. Commun.">
        <title>Genome sequence of the cluster root forming white lupin.</title>
        <authorList>
            <person name="Hufnagel B."/>
            <person name="Marques A."/>
            <person name="Soriano A."/>
            <person name="Marques L."/>
            <person name="Divol F."/>
            <person name="Doumas P."/>
            <person name="Sallet E."/>
            <person name="Mancinotti D."/>
            <person name="Carrere S."/>
            <person name="Marande W."/>
            <person name="Arribat S."/>
            <person name="Keller J."/>
            <person name="Huneau C."/>
            <person name="Blein T."/>
            <person name="Aime D."/>
            <person name="Laguerre M."/>
            <person name="Taylor J."/>
            <person name="Schubert V."/>
            <person name="Nelson M."/>
            <person name="Geu-Flores F."/>
            <person name="Crespi M."/>
            <person name="Gallardo-Guerrero K."/>
            <person name="Delaux P.-M."/>
            <person name="Salse J."/>
            <person name="Berges H."/>
            <person name="Guyot R."/>
            <person name="Gouzy J."/>
            <person name="Peret B."/>
        </authorList>
    </citation>
    <scope>NUCLEOTIDE SEQUENCE [LARGE SCALE GENOMIC DNA]</scope>
    <source>
        <strain evidence="2">cv. Amiga</strain>
    </source>
</reference>
<dbReference type="OrthoDB" id="273917at2759"/>
<accession>A0A6A4PVM8</accession>
<proteinExistence type="predicted"/>
<dbReference type="PANTHER" id="PTHR45979">
    <property type="entry name" value="PAP/OAS1 SUBSTRATE-BINDING DOMAIN SUPERFAMILY"/>
    <property type="match status" value="1"/>
</dbReference>
<gene>
    <name evidence="1" type="ORF">Lalb_Chr10g0100421</name>
</gene>
<name>A0A6A4PVM8_LUPAL</name>
<dbReference type="InterPro" id="IPR058921">
    <property type="entry name" value="PAP/OAS1-rel"/>
</dbReference>
<keyword evidence="2" id="KW-1185">Reference proteome</keyword>
<sequence length="117" mass="13076">MGEIEGWAQPPIGLLPNGLLPNEAASVIKVVNSERWMKAEERTAELIAHIQPSPPSVERRNAVADYVQRLIMKCFPCQVGHICRNIHVRYLFLGCGLYLAYELKMSKACIILAGIML</sequence>
<protein>
    <submittedName>
        <fullName evidence="1">Uncharacterized protein</fullName>
    </submittedName>
</protein>
<dbReference type="PANTHER" id="PTHR45979:SF30">
    <property type="entry name" value="NUCLEOTIDYLTRANSFERASE"/>
    <property type="match status" value="1"/>
</dbReference>
<evidence type="ECO:0000313" key="2">
    <source>
        <dbReference type="Proteomes" id="UP000447434"/>
    </source>
</evidence>
<organism evidence="1 2">
    <name type="scientific">Lupinus albus</name>
    <name type="common">White lupine</name>
    <name type="synonym">Lupinus termis</name>
    <dbReference type="NCBI Taxonomy" id="3870"/>
    <lineage>
        <taxon>Eukaryota</taxon>
        <taxon>Viridiplantae</taxon>
        <taxon>Streptophyta</taxon>
        <taxon>Embryophyta</taxon>
        <taxon>Tracheophyta</taxon>
        <taxon>Spermatophyta</taxon>
        <taxon>Magnoliopsida</taxon>
        <taxon>eudicotyledons</taxon>
        <taxon>Gunneridae</taxon>
        <taxon>Pentapetalae</taxon>
        <taxon>rosids</taxon>
        <taxon>fabids</taxon>
        <taxon>Fabales</taxon>
        <taxon>Fabaceae</taxon>
        <taxon>Papilionoideae</taxon>
        <taxon>50 kb inversion clade</taxon>
        <taxon>genistoids sensu lato</taxon>
        <taxon>core genistoids</taxon>
        <taxon>Genisteae</taxon>
        <taxon>Lupinus</taxon>
    </lineage>
</organism>
<dbReference type="EMBL" id="WOCE01000010">
    <property type="protein sequence ID" value="KAE9605731.1"/>
    <property type="molecule type" value="Genomic_DNA"/>
</dbReference>
<evidence type="ECO:0000313" key="1">
    <source>
        <dbReference type="EMBL" id="KAE9605731.1"/>
    </source>
</evidence>
<comment type="caution">
    <text evidence="1">The sequence shown here is derived from an EMBL/GenBank/DDBJ whole genome shotgun (WGS) entry which is preliminary data.</text>
</comment>